<reference evidence="2" key="1">
    <citation type="submission" date="2018-02" db="EMBL/GenBank/DDBJ databases">
        <authorList>
            <person name="Cohen D.B."/>
            <person name="Kent A.D."/>
        </authorList>
    </citation>
    <scope>NUCLEOTIDE SEQUENCE</scope>
</reference>
<feature type="compositionally biased region" description="Acidic residues" evidence="1">
    <location>
        <begin position="45"/>
        <end position="54"/>
    </location>
</feature>
<protein>
    <submittedName>
        <fullName evidence="2">Uncharacterized protein</fullName>
    </submittedName>
</protein>
<evidence type="ECO:0000256" key="1">
    <source>
        <dbReference type="SAM" id="MobiDB-lite"/>
    </source>
</evidence>
<dbReference type="AlphaFoldDB" id="A0A2N9J069"/>
<proteinExistence type="predicted"/>
<feature type="region of interest" description="Disordered" evidence="1">
    <location>
        <begin position="31"/>
        <end position="54"/>
    </location>
</feature>
<sequence length="88" mass="9998">MEDEGIGLVLARATELRLKINNCIHKATTTTSINGLPQQQTADKYDEEDQEQDQEEMERLLNICDAFESLESQLSSLQVLASKPHFLY</sequence>
<dbReference type="EMBL" id="OIVN01006340">
    <property type="protein sequence ID" value="SPD30966.1"/>
    <property type="molecule type" value="Genomic_DNA"/>
</dbReference>
<organism evidence="2">
    <name type="scientific">Fagus sylvatica</name>
    <name type="common">Beechnut</name>
    <dbReference type="NCBI Taxonomy" id="28930"/>
    <lineage>
        <taxon>Eukaryota</taxon>
        <taxon>Viridiplantae</taxon>
        <taxon>Streptophyta</taxon>
        <taxon>Embryophyta</taxon>
        <taxon>Tracheophyta</taxon>
        <taxon>Spermatophyta</taxon>
        <taxon>Magnoliopsida</taxon>
        <taxon>eudicotyledons</taxon>
        <taxon>Gunneridae</taxon>
        <taxon>Pentapetalae</taxon>
        <taxon>rosids</taxon>
        <taxon>fabids</taxon>
        <taxon>Fagales</taxon>
        <taxon>Fagaceae</taxon>
        <taxon>Fagus</taxon>
    </lineage>
</organism>
<dbReference type="PANTHER" id="PTHR33600">
    <property type="entry name" value="PLASTID DIVISION PROTEIN PDV2"/>
    <property type="match status" value="1"/>
</dbReference>
<accession>A0A2N9J069</accession>
<dbReference type="PANTHER" id="PTHR33600:SF3">
    <property type="entry name" value="PLASTID DIVISION PROTEIN PDV2"/>
    <property type="match status" value="1"/>
</dbReference>
<evidence type="ECO:0000313" key="2">
    <source>
        <dbReference type="EMBL" id="SPD30966.1"/>
    </source>
</evidence>
<gene>
    <name evidence="2" type="ORF">FSB_LOCUS58848</name>
</gene>
<dbReference type="GO" id="GO:0010020">
    <property type="term" value="P:chloroplast fission"/>
    <property type="evidence" value="ECO:0007669"/>
    <property type="project" value="InterPro"/>
</dbReference>
<feature type="compositionally biased region" description="Polar residues" evidence="1">
    <location>
        <begin position="31"/>
        <end position="42"/>
    </location>
</feature>
<dbReference type="InterPro" id="IPR038939">
    <property type="entry name" value="PDV1/PDV2"/>
</dbReference>
<name>A0A2N9J069_FAGSY</name>